<dbReference type="AlphaFoldDB" id="A0A4Z1G8M4"/>
<dbReference type="Proteomes" id="UP000297814">
    <property type="component" value="Unassembled WGS sequence"/>
</dbReference>
<evidence type="ECO:0000256" key="2">
    <source>
        <dbReference type="SAM" id="MobiDB-lite"/>
    </source>
</evidence>
<evidence type="ECO:0000313" key="3">
    <source>
        <dbReference type="EMBL" id="TGO33296.1"/>
    </source>
</evidence>
<feature type="compositionally biased region" description="Basic and acidic residues" evidence="2">
    <location>
        <begin position="48"/>
        <end position="66"/>
    </location>
</feature>
<feature type="region of interest" description="Disordered" evidence="2">
    <location>
        <begin position="1"/>
        <end position="76"/>
    </location>
</feature>
<feature type="region of interest" description="Disordered" evidence="2">
    <location>
        <begin position="115"/>
        <end position="152"/>
    </location>
</feature>
<sequence length="306" mass="35151">MSSSNPERRSPKRKSSNDLDGEYSRNQADVSKLDYGSPARSTNSPNLFKERDTEREKKTDDIDEAMRRRRVANEETDEIVESFKKKVDTFKEKISALEAKVKDQEAEIKKLGELNNRLRRKNSMGKSESKGPNLERGLEDKKAEISGLQRANSRLKDLLRDEKFKTAQKTSEAKMLKTEKAEQDKHYQILQGIMSTLSEKTQSAIHDQRQLLLESSKRKTETNALTAARQNLQRDLDEANRKLSVEVENGKSLQSKFPAEIARTHVLREEKHTLGTELEDKKKLLDTIRRSFRAIKAFANDETLDS</sequence>
<feature type="coiled-coil region" evidence="1">
    <location>
        <begin position="222"/>
        <end position="249"/>
    </location>
</feature>
<evidence type="ECO:0000313" key="4">
    <source>
        <dbReference type="Proteomes" id="UP000297814"/>
    </source>
</evidence>
<keyword evidence="1" id="KW-0175">Coiled coil</keyword>
<comment type="caution">
    <text evidence="3">The sequence shown here is derived from an EMBL/GenBank/DDBJ whole genome shotgun (WGS) entry which is preliminary data.</text>
</comment>
<organism evidence="3 4">
    <name type="scientific">Botrytis hyacinthi</name>
    <dbReference type="NCBI Taxonomy" id="278943"/>
    <lineage>
        <taxon>Eukaryota</taxon>
        <taxon>Fungi</taxon>
        <taxon>Dikarya</taxon>
        <taxon>Ascomycota</taxon>
        <taxon>Pezizomycotina</taxon>
        <taxon>Leotiomycetes</taxon>
        <taxon>Helotiales</taxon>
        <taxon>Sclerotiniaceae</taxon>
        <taxon>Botrytis</taxon>
    </lineage>
</organism>
<protein>
    <submittedName>
        <fullName evidence="3">Uncharacterized protein</fullName>
    </submittedName>
</protein>
<name>A0A4Z1G8M4_9HELO</name>
<reference evidence="3 4" key="1">
    <citation type="submission" date="2017-12" db="EMBL/GenBank/DDBJ databases">
        <title>Comparative genomics of Botrytis spp.</title>
        <authorList>
            <person name="Valero-Jimenez C.A."/>
            <person name="Tapia P."/>
            <person name="Veloso J."/>
            <person name="Silva-Moreno E."/>
            <person name="Staats M."/>
            <person name="Valdes J.H."/>
            <person name="Van Kan J.A.L."/>
        </authorList>
    </citation>
    <scope>NUCLEOTIDE SEQUENCE [LARGE SCALE GENOMIC DNA]</scope>
    <source>
        <strain evidence="3 4">Bh0001</strain>
    </source>
</reference>
<dbReference type="EMBL" id="PQXK01000254">
    <property type="protein sequence ID" value="TGO33296.1"/>
    <property type="molecule type" value="Genomic_DNA"/>
</dbReference>
<proteinExistence type="predicted"/>
<gene>
    <name evidence="3" type="ORF">BHYA_0254g00110</name>
</gene>
<keyword evidence="4" id="KW-1185">Reference proteome</keyword>
<evidence type="ECO:0000256" key="1">
    <source>
        <dbReference type="SAM" id="Coils"/>
    </source>
</evidence>
<accession>A0A4Z1G8M4</accession>